<gene>
    <name evidence="2" type="ORF">BINO364_LOCUS15305</name>
</gene>
<evidence type="ECO:0000313" key="3">
    <source>
        <dbReference type="Proteomes" id="UP000838878"/>
    </source>
</evidence>
<feature type="compositionally biased region" description="Basic and acidic residues" evidence="1">
    <location>
        <begin position="1"/>
        <end position="10"/>
    </location>
</feature>
<dbReference type="EMBL" id="OV170228">
    <property type="protein sequence ID" value="CAH0730309.1"/>
    <property type="molecule type" value="Genomic_DNA"/>
</dbReference>
<feature type="region of interest" description="Disordered" evidence="1">
    <location>
        <begin position="1"/>
        <end position="147"/>
    </location>
</feature>
<dbReference type="Proteomes" id="UP000838878">
    <property type="component" value="Chromosome 8"/>
</dbReference>
<organism evidence="2 3">
    <name type="scientific">Brenthis ino</name>
    <name type="common">lesser marbled fritillary</name>
    <dbReference type="NCBI Taxonomy" id="405034"/>
    <lineage>
        <taxon>Eukaryota</taxon>
        <taxon>Metazoa</taxon>
        <taxon>Ecdysozoa</taxon>
        <taxon>Arthropoda</taxon>
        <taxon>Hexapoda</taxon>
        <taxon>Insecta</taxon>
        <taxon>Pterygota</taxon>
        <taxon>Neoptera</taxon>
        <taxon>Endopterygota</taxon>
        <taxon>Lepidoptera</taxon>
        <taxon>Glossata</taxon>
        <taxon>Ditrysia</taxon>
        <taxon>Papilionoidea</taxon>
        <taxon>Nymphalidae</taxon>
        <taxon>Heliconiinae</taxon>
        <taxon>Argynnini</taxon>
        <taxon>Brenthis</taxon>
    </lineage>
</organism>
<name>A0A8J9V508_9NEOP</name>
<dbReference type="AlphaFoldDB" id="A0A8J9V508"/>
<feature type="non-terminal residue" evidence="2">
    <location>
        <position position="147"/>
    </location>
</feature>
<feature type="compositionally biased region" description="Basic residues" evidence="1">
    <location>
        <begin position="114"/>
        <end position="125"/>
    </location>
</feature>
<feature type="compositionally biased region" description="Polar residues" evidence="1">
    <location>
        <begin position="21"/>
        <end position="33"/>
    </location>
</feature>
<evidence type="ECO:0000313" key="2">
    <source>
        <dbReference type="EMBL" id="CAH0730309.1"/>
    </source>
</evidence>
<sequence length="147" mass="16032">MSGREEEPKPPRIRSRSRSSQQTRHPTTETTAADTPLAQRAPMPAPSGPRDHRAPRSVVPRDILAQVAAEHGPATPAPYQRADPAPAQRTSRPKTKTPQLQRSPSAPAQGPSQRRAHICGRRKNPRSGGYAPIPFPHSPYGECEMTT</sequence>
<keyword evidence="3" id="KW-1185">Reference proteome</keyword>
<dbReference type="OrthoDB" id="10609853at2759"/>
<reference evidence="2" key="1">
    <citation type="submission" date="2021-12" db="EMBL/GenBank/DDBJ databases">
        <authorList>
            <person name="Martin H S."/>
        </authorList>
    </citation>
    <scope>NUCLEOTIDE SEQUENCE</scope>
</reference>
<feature type="compositionally biased region" description="Polar residues" evidence="1">
    <location>
        <begin position="96"/>
        <end position="112"/>
    </location>
</feature>
<evidence type="ECO:0000256" key="1">
    <source>
        <dbReference type="SAM" id="MobiDB-lite"/>
    </source>
</evidence>
<accession>A0A8J9V508</accession>
<proteinExistence type="predicted"/>
<protein>
    <submittedName>
        <fullName evidence="2">Uncharacterized protein</fullName>
    </submittedName>
</protein>